<keyword evidence="3" id="KW-1185">Reference proteome</keyword>
<gene>
    <name evidence="2" type="ORF">RUM4293_04335</name>
</gene>
<dbReference type="InterPro" id="IPR003173">
    <property type="entry name" value="PC4_C"/>
</dbReference>
<dbReference type="InterPro" id="IPR009044">
    <property type="entry name" value="ssDNA-bd_transcriptional_reg"/>
</dbReference>
<dbReference type="GO" id="GO:0003677">
    <property type="term" value="F:DNA binding"/>
    <property type="evidence" value="ECO:0007669"/>
    <property type="project" value="InterPro"/>
</dbReference>
<dbReference type="Proteomes" id="UP000050786">
    <property type="component" value="Unassembled WGS sequence"/>
</dbReference>
<dbReference type="Pfam" id="PF02229">
    <property type="entry name" value="PC4"/>
    <property type="match status" value="1"/>
</dbReference>
<protein>
    <submittedName>
        <fullName evidence="2">Transcriptional Coactivator p15 (PC4)</fullName>
    </submittedName>
</protein>
<dbReference type="Gene3D" id="2.30.31.10">
    <property type="entry name" value="Transcriptional Coactivator Pc4, Chain A"/>
    <property type="match status" value="1"/>
</dbReference>
<dbReference type="RefSeq" id="WP_058275342.1">
    <property type="nucleotide sequence ID" value="NZ_CYPS01000067.1"/>
</dbReference>
<sequence length="68" mass="7706">MALITQIPKNSREEYRVTRDEFQGHDLINIRVYFASEDGEMRPDGQGASFRVSLLPDFMDALSKAEAA</sequence>
<evidence type="ECO:0000313" key="3">
    <source>
        <dbReference type="Proteomes" id="UP000050786"/>
    </source>
</evidence>
<dbReference type="AlphaFoldDB" id="A0A0P1E9Q0"/>
<evidence type="ECO:0000313" key="2">
    <source>
        <dbReference type="EMBL" id="CUH45421.1"/>
    </source>
</evidence>
<organism evidence="2 3">
    <name type="scientific">Ruegeria atlantica</name>
    <dbReference type="NCBI Taxonomy" id="81569"/>
    <lineage>
        <taxon>Bacteria</taxon>
        <taxon>Pseudomonadati</taxon>
        <taxon>Pseudomonadota</taxon>
        <taxon>Alphaproteobacteria</taxon>
        <taxon>Rhodobacterales</taxon>
        <taxon>Roseobacteraceae</taxon>
        <taxon>Ruegeria</taxon>
    </lineage>
</organism>
<name>A0A0P1E9Q0_9RHOB</name>
<dbReference type="SUPFAM" id="SSF54447">
    <property type="entry name" value="ssDNA-binding transcriptional regulator domain"/>
    <property type="match status" value="1"/>
</dbReference>
<evidence type="ECO:0000259" key="1">
    <source>
        <dbReference type="Pfam" id="PF02229"/>
    </source>
</evidence>
<accession>A0A0P1E9Q0</accession>
<proteinExistence type="predicted"/>
<feature type="domain" description="Transcriptional coactivator p15 (PC4) C-terminal" evidence="1">
    <location>
        <begin position="10"/>
        <end position="60"/>
    </location>
</feature>
<dbReference type="EMBL" id="CYPS01000067">
    <property type="protein sequence ID" value="CUH45421.1"/>
    <property type="molecule type" value="Genomic_DNA"/>
</dbReference>
<reference evidence="3" key="1">
    <citation type="submission" date="2015-09" db="EMBL/GenBank/DDBJ databases">
        <authorList>
            <person name="Rodrigo-Torres L."/>
            <person name="Arahal D.R."/>
        </authorList>
    </citation>
    <scope>NUCLEOTIDE SEQUENCE [LARGE SCALE GENOMIC DNA]</scope>
    <source>
        <strain evidence="3">CECT 4293</strain>
    </source>
</reference>
<dbReference type="GO" id="GO:0006355">
    <property type="term" value="P:regulation of DNA-templated transcription"/>
    <property type="evidence" value="ECO:0007669"/>
    <property type="project" value="InterPro"/>
</dbReference>